<dbReference type="PROSITE" id="PS51387">
    <property type="entry name" value="FAD_PCMH"/>
    <property type="match status" value="1"/>
</dbReference>
<keyword evidence="6" id="KW-0809">Transit peptide</keyword>
<dbReference type="Gene3D" id="3.30.70.2740">
    <property type="match status" value="1"/>
</dbReference>
<dbReference type="InterPro" id="IPR004017">
    <property type="entry name" value="Cys_rich_dom"/>
</dbReference>
<dbReference type="InterPro" id="IPR017900">
    <property type="entry name" value="4Fe4S_Fe_S_CS"/>
</dbReference>
<evidence type="ECO:0000256" key="6">
    <source>
        <dbReference type="ARBA" id="ARBA00022946"/>
    </source>
</evidence>
<comment type="caution">
    <text evidence="14">The sequence shown here is derived from an EMBL/GenBank/DDBJ whole genome shotgun (WGS) entry which is preliminary data.</text>
</comment>
<evidence type="ECO:0000256" key="9">
    <source>
        <dbReference type="ARBA" id="ARBA00023014"/>
    </source>
</evidence>
<dbReference type="InterPro" id="IPR016166">
    <property type="entry name" value="FAD-bd_PCMH"/>
</dbReference>
<dbReference type="InterPro" id="IPR016164">
    <property type="entry name" value="FAD-linked_Oxase-like_C"/>
</dbReference>
<keyword evidence="15" id="KW-1185">Reference proteome</keyword>
<sequence>MPLLEPQPGALRPHPSAGHAPSGDRVPDSRADGTPQPLRGDLERLLGPGKVLWKVSDLVRYASDASPYRFVPQVVVLAEDLDDVSAVLSYARGNGRDVVFRAAGTSLNGQAQGEDILVDVRQHWVGTEVLDDEGKRMRILPGTTVFRANAALAPYGRLLGPDPASAIACTVGGVVANNASGMTAGTTRNSYRTVASLTAVLPSGTVVDTAEPDADETLAHAEPALCEGLMALKEEIESDPDLVARIRAKYELKNTNGYRLDAFLDGDSPVSILRGLMVGSEGTLGFLSEVVFDTLPLNRLTSTGLLFFPTLSAAAAAVPLFNEAGALSVELMDGNTLRASVSVQGVPQDWAELPKETTALLVEFRSPDEKAREESERAAREVVSGLDLVAPVPSVTNEFTRDAGTIASYWKARKAFVTAVGGSRPSGTTLITEDFAVPPSRLAEACEALLELQERHGFDAAVAGHAAHGNLHFLLAFDAALPEDVERYAAFMDEFCRLTVERFDGSLKAEHATGRNIAPFLELEWGERATELMWRVKRLFDPEGVLAPRVVLDRDPKAHLRGLKSIPQVEAVADPCIECGFCEPTCPSEDLTTTPRQRIVLRREMMRQAPTSPVNDSLLDSYGYDAVDTCAGDSTCKIACPVGIDTGAMMKDFRHARHSGREERAAARAAKNFAAVERSARLAVAAADQVRKRLRGRNGDLGDRLLEKATAGVRRAVRPDLVPEWLPEIPGAAAKRLPATDRASAAAVYYPACVNRIFGDPDGHEGPSLPEAMVIVSARAGRPVWIPEDVTGTCCATIWHSKGYDSGNALMANRIVEAAWRWTDGGELPLVVDASSCTLGIAHEVVPYLTPANAKLHDRLTVVDSLVWAADELLPRLTVEHRIDSAVLHPTCSMRHLGDEDHLRRVAEACAEEVVVPLDAGCCAFAGDRGMLHKELTLSATAREAEEVNARPYDAYLSANRTCEIGMDFATGGPGYRSVVLELERATRPR</sequence>
<keyword evidence="5" id="KW-0274">FAD</keyword>
<dbReference type="EMBL" id="BAAAPE010000002">
    <property type="protein sequence ID" value="GAA2066677.1"/>
    <property type="molecule type" value="Genomic_DNA"/>
</dbReference>
<keyword evidence="3" id="KW-0285">Flavoprotein</keyword>
<proteinExistence type="inferred from homology"/>
<comment type="similarity">
    <text evidence="2">Belongs to the FAD-binding oxidoreductase/transferase type 4 family.</text>
</comment>
<accession>A0ABN2VN20</accession>
<dbReference type="Pfam" id="PF02913">
    <property type="entry name" value="FAD-oxidase_C"/>
    <property type="match status" value="1"/>
</dbReference>
<dbReference type="Gene3D" id="1.10.1060.10">
    <property type="entry name" value="Alpha-helical ferredoxin"/>
    <property type="match status" value="1"/>
</dbReference>
<feature type="domain" description="FAD-binding PCMH-type" evidence="13">
    <location>
        <begin position="68"/>
        <end position="297"/>
    </location>
</feature>
<dbReference type="InterPro" id="IPR009051">
    <property type="entry name" value="Helical_ferredxn"/>
</dbReference>
<evidence type="ECO:0000256" key="2">
    <source>
        <dbReference type="ARBA" id="ARBA00008000"/>
    </source>
</evidence>
<reference evidence="14 15" key="1">
    <citation type="journal article" date="2019" name="Int. J. Syst. Evol. Microbiol.">
        <title>The Global Catalogue of Microorganisms (GCM) 10K type strain sequencing project: providing services to taxonomists for standard genome sequencing and annotation.</title>
        <authorList>
            <consortium name="The Broad Institute Genomics Platform"/>
            <consortium name="The Broad Institute Genome Sequencing Center for Infectious Disease"/>
            <person name="Wu L."/>
            <person name="Ma J."/>
        </authorList>
    </citation>
    <scope>NUCLEOTIDE SEQUENCE [LARGE SCALE GENOMIC DNA]</scope>
    <source>
        <strain evidence="14 15">JCM 15478</strain>
    </source>
</reference>
<evidence type="ECO:0000256" key="4">
    <source>
        <dbReference type="ARBA" id="ARBA00022723"/>
    </source>
</evidence>
<evidence type="ECO:0000256" key="10">
    <source>
        <dbReference type="ARBA" id="ARBA00038897"/>
    </source>
</evidence>
<dbReference type="Pfam" id="PF01565">
    <property type="entry name" value="FAD_binding_4"/>
    <property type="match status" value="1"/>
</dbReference>
<dbReference type="SUPFAM" id="SSF56176">
    <property type="entry name" value="FAD-binding/transporter-associated domain-like"/>
    <property type="match status" value="1"/>
</dbReference>
<evidence type="ECO:0000256" key="8">
    <source>
        <dbReference type="ARBA" id="ARBA00023004"/>
    </source>
</evidence>
<gene>
    <name evidence="14" type="ORF">GCM10009801_13350</name>
</gene>
<dbReference type="PANTHER" id="PTHR11748">
    <property type="entry name" value="D-LACTATE DEHYDROGENASE"/>
    <property type="match status" value="1"/>
</dbReference>
<dbReference type="EC" id="1.1.2.4" evidence="10"/>
<dbReference type="PROSITE" id="PS51379">
    <property type="entry name" value="4FE4S_FER_2"/>
    <property type="match status" value="1"/>
</dbReference>
<dbReference type="Pfam" id="PF02754">
    <property type="entry name" value="CCG"/>
    <property type="match status" value="1"/>
</dbReference>
<dbReference type="SUPFAM" id="SSF46548">
    <property type="entry name" value="alpha-helical ferredoxin"/>
    <property type="match status" value="1"/>
</dbReference>
<dbReference type="InterPro" id="IPR036318">
    <property type="entry name" value="FAD-bd_PCMH-like_sf"/>
</dbReference>
<keyword evidence="4" id="KW-0479">Metal-binding</keyword>
<dbReference type="RefSeq" id="WP_344525011.1">
    <property type="nucleotide sequence ID" value="NZ_BAAAPE010000002.1"/>
</dbReference>
<dbReference type="SUPFAM" id="SSF55103">
    <property type="entry name" value="FAD-linked oxidases, C-terminal domain"/>
    <property type="match status" value="1"/>
</dbReference>
<evidence type="ECO:0000313" key="14">
    <source>
        <dbReference type="EMBL" id="GAA2066677.1"/>
    </source>
</evidence>
<comment type="cofactor">
    <cofactor evidence="1">
        <name>FAD</name>
        <dbReference type="ChEBI" id="CHEBI:57692"/>
    </cofactor>
</comment>
<organism evidence="14 15">
    <name type="scientific">Streptomyces albiaxialis</name>
    <dbReference type="NCBI Taxonomy" id="329523"/>
    <lineage>
        <taxon>Bacteria</taxon>
        <taxon>Bacillati</taxon>
        <taxon>Actinomycetota</taxon>
        <taxon>Actinomycetes</taxon>
        <taxon>Kitasatosporales</taxon>
        <taxon>Streptomycetaceae</taxon>
        <taxon>Streptomyces</taxon>
    </lineage>
</organism>
<keyword evidence="7" id="KW-0560">Oxidoreductase</keyword>
<evidence type="ECO:0000256" key="11">
    <source>
        <dbReference type="SAM" id="MobiDB-lite"/>
    </source>
</evidence>
<protein>
    <recommendedName>
        <fullName evidence="10">D-lactate dehydrogenase (cytochrome)</fullName>
        <ecNumber evidence="10">1.1.2.4</ecNumber>
    </recommendedName>
</protein>
<dbReference type="Gene3D" id="3.30.465.10">
    <property type="match status" value="1"/>
</dbReference>
<dbReference type="InterPro" id="IPR006094">
    <property type="entry name" value="Oxid_FAD_bind_N"/>
</dbReference>
<keyword evidence="8" id="KW-0408">Iron</keyword>
<dbReference type="Pfam" id="PF13183">
    <property type="entry name" value="Fer4_8"/>
    <property type="match status" value="1"/>
</dbReference>
<dbReference type="Proteomes" id="UP001500016">
    <property type="component" value="Unassembled WGS sequence"/>
</dbReference>
<dbReference type="InterPro" id="IPR004113">
    <property type="entry name" value="FAD-bd_oxidored_4_C"/>
</dbReference>
<evidence type="ECO:0000256" key="1">
    <source>
        <dbReference type="ARBA" id="ARBA00001974"/>
    </source>
</evidence>
<evidence type="ECO:0000256" key="5">
    <source>
        <dbReference type="ARBA" id="ARBA00022827"/>
    </source>
</evidence>
<dbReference type="PROSITE" id="PS00198">
    <property type="entry name" value="4FE4S_FER_1"/>
    <property type="match status" value="1"/>
</dbReference>
<dbReference type="InterPro" id="IPR016169">
    <property type="entry name" value="FAD-bd_PCMH_sub2"/>
</dbReference>
<evidence type="ECO:0000256" key="7">
    <source>
        <dbReference type="ARBA" id="ARBA00023002"/>
    </source>
</evidence>
<evidence type="ECO:0000256" key="3">
    <source>
        <dbReference type="ARBA" id="ARBA00022630"/>
    </source>
</evidence>
<feature type="region of interest" description="Disordered" evidence="11">
    <location>
        <begin position="1"/>
        <end position="41"/>
    </location>
</feature>
<evidence type="ECO:0000259" key="13">
    <source>
        <dbReference type="PROSITE" id="PS51387"/>
    </source>
</evidence>
<dbReference type="InterPro" id="IPR016167">
    <property type="entry name" value="FAD-bd_PCMH_sub1"/>
</dbReference>
<dbReference type="Gene3D" id="3.30.43.10">
    <property type="entry name" value="Uridine Diphospho-n-acetylenolpyruvylglucosamine Reductase, domain 2"/>
    <property type="match status" value="1"/>
</dbReference>
<dbReference type="PANTHER" id="PTHR11748:SF111">
    <property type="entry name" value="D-LACTATE DEHYDROGENASE, MITOCHONDRIAL-RELATED"/>
    <property type="match status" value="1"/>
</dbReference>
<keyword evidence="9" id="KW-0411">Iron-sulfur</keyword>
<name>A0ABN2VN20_9ACTN</name>
<dbReference type="InterPro" id="IPR017896">
    <property type="entry name" value="4Fe4S_Fe-S-bd"/>
</dbReference>
<evidence type="ECO:0000259" key="12">
    <source>
        <dbReference type="PROSITE" id="PS51379"/>
    </source>
</evidence>
<feature type="domain" description="4Fe-4S ferredoxin-type" evidence="12">
    <location>
        <begin position="567"/>
        <end position="596"/>
    </location>
</feature>
<evidence type="ECO:0000313" key="15">
    <source>
        <dbReference type="Proteomes" id="UP001500016"/>
    </source>
</evidence>